<evidence type="ECO:0000256" key="12">
    <source>
        <dbReference type="PROSITE-ProRule" id="PRU00282"/>
    </source>
</evidence>
<dbReference type="CDD" id="cd04048">
    <property type="entry name" value="C2A_Copine"/>
    <property type="match status" value="1"/>
</dbReference>
<dbReference type="SMART" id="SM00239">
    <property type="entry name" value="C2"/>
    <property type="match status" value="2"/>
</dbReference>
<dbReference type="PROSITE" id="PS50004">
    <property type="entry name" value="C2"/>
    <property type="match status" value="2"/>
</dbReference>
<dbReference type="PANTHER" id="PTHR10857">
    <property type="entry name" value="COPINE"/>
    <property type="match status" value="1"/>
</dbReference>
<feature type="domain" description="VWFA" evidence="15">
    <location>
        <begin position="348"/>
        <end position="559"/>
    </location>
</feature>
<dbReference type="InterPro" id="IPR045052">
    <property type="entry name" value="Copine"/>
</dbReference>
<gene>
    <name evidence="16" type="ORF">Scep_030571</name>
</gene>
<dbReference type="GO" id="GO:0005886">
    <property type="term" value="C:plasma membrane"/>
    <property type="evidence" value="ECO:0007669"/>
    <property type="project" value="UniProtKB-SubCell"/>
</dbReference>
<dbReference type="InterPro" id="IPR023395">
    <property type="entry name" value="MCP_dom_sf"/>
</dbReference>
<keyword evidence="10 12" id="KW-0472">Membrane</keyword>
<evidence type="ECO:0000256" key="2">
    <source>
        <dbReference type="ARBA" id="ARBA00004193"/>
    </source>
</evidence>
<dbReference type="Proteomes" id="UP001419268">
    <property type="component" value="Unassembled WGS sequence"/>
</dbReference>
<dbReference type="GO" id="GO:0071277">
    <property type="term" value="P:cellular response to calcium ion"/>
    <property type="evidence" value="ECO:0007669"/>
    <property type="project" value="TreeGrafter"/>
</dbReference>
<evidence type="ECO:0000256" key="13">
    <source>
        <dbReference type="SAM" id="MobiDB-lite"/>
    </source>
</evidence>
<evidence type="ECO:0000256" key="10">
    <source>
        <dbReference type="ARBA" id="ARBA00023136"/>
    </source>
</evidence>
<keyword evidence="6" id="KW-0479">Metal-binding</keyword>
<evidence type="ECO:0000256" key="5">
    <source>
        <dbReference type="ARBA" id="ARBA00022692"/>
    </source>
</evidence>
<dbReference type="GO" id="GO:0046872">
    <property type="term" value="F:metal ion binding"/>
    <property type="evidence" value="ECO:0007669"/>
    <property type="project" value="UniProtKB-KW"/>
</dbReference>
<organism evidence="16 17">
    <name type="scientific">Stephania cephalantha</name>
    <dbReference type="NCBI Taxonomy" id="152367"/>
    <lineage>
        <taxon>Eukaryota</taxon>
        <taxon>Viridiplantae</taxon>
        <taxon>Streptophyta</taxon>
        <taxon>Embryophyta</taxon>
        <taxon>Tracheophyta</taxon>
        <taxon>Spermatophyta</taxon>
        <taxon>Magnoliopsida</taxon>
        <taxon>Ranunculales</taxon>
        <taxon>Menispermaceae</taxon>
        <taxon>Menispermoideae</taxon>
        <taxon>Cissampelideae</taxon>
        <taxon>Stephania</taxon>
    </lineage>
</organism>
<name>A0AAP0DZV1_9MAGN</name>
<dbReference type="CDD" id="cd04047">
    <property type="entry name" value="C2B_Copine"/>
    <property type="match status" value="1"/>
</dbReference>
<dbReference type="Pfam" id="PF00153">
    <property type="entry name" value="Mito_carr"/>
    <property type="match status" value="3"/>
</dbReference>
<comment type="similarity">
    <text evidence="3">Belongs to the copine family.</text>
</comment>
<evidence type="ECO:0000256" key="6">
    <source>
        <dbReference type="ARBA" id="ARBA00022723"/>
    </source>
</evidence>
<feature type="region of interest" description="Disordered" evidence="13">
    <location>
        <begin position="1"/>
        <end position="34"/>
    </location>
</feature>
<dbReference type="Pfam" id="PF00168">
    <property type="entry name" value="C2"/>
    <property type="match status" value="2"/>
</dbReference>
<dbReference type="SUPFAM" id="SSF103506">
    <property type="entry name" value="Mitochondrial carrier"/>
    <property type="match status" value="1"/>
</dbReference>
<dbReference type="PROSITE" id="PS50234">
    <property type="entry name" value="VWFA"/>
    <property type="match status" value="1"/>
</dbReference>
<dbReference type="InterPro" id="IPR000008">
    <property type="entry name" value="C2_dom"/>
</dbReference>
<evidence type="ECO:0000259" key="14">
    <source>
        <dbReference type="PROSITE" id="PS50004"/>
    </source>
</evidence>
<keyword evidence="9" id="KW-0106">Calcium</keyword>
<dbReference type="PROSITE" id="PS50920">
    <property type="entry name" value="SOLCAR"/>
    <property type="match status" value="3"/>
</dbReference>
<dbReference type="Gene3D" id="1.50.40.10">
    <property type="entry name" value="Mitochondrial carrier domain"/>
    <property type="match status" value="1"/>
</dbReference>
<keyword evidence="7" id="KW-0677">Repeat</keyword>
<dbReference type="InterPro" id="IPR002035">
    <property type="entry name" value="VWF_A"/>
</dbReference>
<sequence length="902" mass="98248">MGSCWSDERGGRAAVGEAARPSHPGAGGGGAEGATETSEAVEFFHKSRGLYSLSTQLEFSLSASKLRDMDVLSKSDPMAVVYSKKGDGTLEELGRTEVVLNQLDPVWVAKIPVNYHFEIVQPLVFRVYDVDTKFHNVPVKALKLGEQDFLGEATCVLSEIITKQNKSLTLKLEAAGGQRSMQNRGSLTIRAEETVASKRVIEMGLRASHLENKDVFSKSDPFLRISKTVESGGTIPVYKTEVAVNNLNPTWKPVRLTMQQFGSRETPLVLECFDFNSNGKHEIMGVLQKSVAELEMLQKGRTGASFQIPTSVRSNQMKTLKSQLFVDGFLETTQYTFLDYISSGFELNFMVAVDFTGSNGDPRSPMSLHYLDPSGHLNSYQKAILEVGEVIQFYDTDKHFPAWGFGGRLMNREVSHCFNLNGHPSDSEVEGVNGIMAAYSSALVNVALAGPTLFGQIIDRAAQIASQSVSQNQTKYFILLIITDGVITDLQETINAIVKASDLPLSILIIGVGNADFQQMEILDADNGKRLESSTGRVATRDIVQFVPMREVHMIVDQTVDQPVPALRLRGRDSIDSISEELHRRIHMGISSNNASDQPISSGSLNHVVESNKSTAISASYALYHFGTSGIAVAAATSVTHPLDVLKVRLQMQLVGQKGPLTGMGGIFTQIMKIEGPRALYLGFTPALARSVVYGGLRLGLYEPSKYVFDWAFGSSNFVVKVASGAFSGAIATALTNPMEVLKVRLQMNPSLGRRGPTREIQTIYSKEGLQAFWKGVGPAMSRAAALTASQLATYDESKRVKSKLLLFNLISSNSSTIAGAVSTIVTAPMDMIKTRLMLQRESEGRRSYKNGLHCASQVILTEGPQALFKGGFATFSRLGPQTTITFIVCEKLRELAGMNAI</sequence>
<dbReference type="SMART" id="SM00327">
    <property type="entry name" value="VWA"/>
    <property type="match status" value="1"/>
</dbReference>
<feature type="repeat" description="Solcar" evidence="12">
    <location>
        <begin position="807"/>
        <end position="896"/>
    </location>
</feature>
<comment type="caution">
    <text evidence="16">The sequence shown here is derived from an EMBL/GenBank/DDBJ whole genome shotgun (WGS) entry which is preliminary data.</text>
</comment>
<dbReference type="CDD" id="cd01459">
    <property type="entry name" value="vWA_copine_like"/>
    <property type="match status" value="1"/>
</dbReference>
<dbReference type="InterPro" id="IPR037768">
    <property type="entry name" value="C2B_Copine"/>
</dbReference>
<evidence type="ECO:0000259" key="15">
    <source>
        <dbReference type="PROSITE" id="PS50234"/>
    </source>
</evidence>
<dbReference type="SUPFAM" id="SSF53300">
    <property type="entry name" value="vWA-like"/>
    <property type="match status" value="1"/>
</dbReference>
<evidence type="ECO:0000313" key="16">
    <source>
        <dbReference type="EMBL" id="KAK9084100.1"/>
    </source>
</evidence>
<evidence type="ECO:0000313" key="17">
    <source>
        <dbReference type="Proteomes" id="UP001419268"/>
    </source>
</evidence>
<proteinExistence type="inferred from homology"/>
<keyword evidence="5 12" id="KW-0812">Transmembrane</keyword>
<evidence type="ECO:0000256" key="4">
    <source>
        <dbReference type="ARBA" id="ARBA00022475"/>
    </source>
</evidence>
<feature type="repeat" description="Solcar" evidence="12">
    <location>
        <begin position="620"/>
        <end position="708"/>
    </location>
</feature>
<dbReference type="EMBL" id="JBBNAG010000013">
    <property type="protein sequence ID" value="KAK9084100.1"/>
    <property type="molecule type" value="Genomic_DNA"/>
</dbReference>
<dbReference type="PANTHER" id="PTHR10857:SF120">
    <property type="entry name" value="PROTEIN BONZAI 3"/>
    <property type="match status" value="1"/>
</dbReference>
<comment type="subcellular location">
    <subcellularLocation>
        <location evidence="2">Cell membrane</location>
        <topology evidence="2">Lipid-anchor</topology>
    </subcellularLocation>
    <subcellularLocation>
        <location evidence="1">Membrane</location>
        <topology evidence="1">Multi-pass membrane protein</topology>
    </subcellularLocation>
</comment>
<dbReference type="Gene3D" id="3.40.50.410">
    <property type="entry name" value="von Willebrand factor, type A domain"/>
    <property type="match status" value="1"/>
</dbReference>
<dbReference type="Pfam" id="PF07002">
    <property type="entry name" value="Copine"/>
    <property type="match status" value="1"/>
</dbReference>
<feature type="domain" description="C2" evidence="14">
    <location>
        <begin position="181"/>
        <end position="306"/>
    </location>
</feature>
<feature type="compositionally biased region" description="Basic and acidic residues" evidence="13">
    <location>
        <begin position="1"/>
        <end position="11"/>
    </location>
</feature>
<keyword evidence="4" id="KW-1003">Cell membrane</keyword>
<dbReference type="Gene3D" id="2.60.40.150">
    <property type="entry name" value="C2 domain"/>
    <property type="match status" value="2"/>
</dbReference>
<dbReference type="FunFam" id="2.60.40.150:FF:000168">
    <property type="entry name" value="Protein BONZAI 1"/>
    <property type="match status" value="1"/>
</dbReference>
<dbReference type="SUPFAM" id="SSF49562">
    <property type="entry name" value="C2 domain (Calcium/lipid-binding domain, CaLB)"/>
    <property type="match status" value="2"/>
</dbReference>
<reference evidence="16 17" key="1">
    <citation type="submission" date="2024-01" db="EMBL/GenBank/DDBJ databases">
        <title>Genome assemblies of Stephania.</title>
        <authorList>
            <person name="Yang L."/>
        </authorList>
    </citation>
    <scope>NUCLEOTIDE SEQUENCE [LARGE SCALE GENOMIC DNA]</scope>
    <source>
        <strain evidence="16">JXDWG</strain>
        <tissue evidence="16">Leaf</tissue>
    </source>
</reference>
<dbReference type="AlphaFoldDB" id="A0AAP0DZV1"/>
<accession>A0AAP0DZV1</accession>
<evidence type="ECO:0000256" key="7">
    <source>
        <dbReference type="ARBA" id="ARBA00022737"/>
    </source>
</evidence>
<dbReference type="InterPro" id="IPR018108">
    <property type="entry name" value="MCP_transmembrane"/>
</dbReference>
<keyword evidence="11" id="KW-0449">Lipoprotein</keyword>
<evidence type="ECO:0000256" key="8">
    <source>
        <dbReference type="ARBA" id="ARBA00022821"/>
    </source>
</evidence>
<dbReference type="InterPro" id="IPR035892">
    <property type="entry name" value="C2_domain_sf"/>
</dbReference>
<dbReference type="GO" id="GO:0006952">
    <property type="term" value="P:defense response"/>
    <property type="evidence" value="ECO:0007669"/>
    <property type="project" value="UniProtKB-KW"/>
</dbReference>
<protein>
    <recommendedName>
        <fullName evidence="18">C2 domain-containing protein</fullName>
    </recommendedName>
</protein>
<evidence type="ECO:0000256" key="3">
    <source>
        <dbReference type="ARBA" id="ARBA00009048"/>
    </source>
</evidence>
<evidence type="ECO:0000256" key="11">
    <source>
        <dbReference type="ARBA" id="ARBA00023288"/>
    </source>
</evidence>
<feature type="domain" description="C2" evidence="14">
    <location>
        <begin position="37"/>
        <end position="170"/>
    </location>
</feature>
<dbReference type="InterPro" id="IPR010734">
    <property type="entry name" value="Copine_C"/>
</dbReference>
<evidence type="ECO:0000256" key="1">
    <source>
        <dbReference type="ARBA" id="ARBA00004141"/>
    </source>
</evidence>
<dbReference type="GO" id="GO:0005544">
    <property type="term" value="F:calcium-dependent phospholipid binding"/>
    <property type="evidence" value="ECO:0007669"/>
    <property type="project" value="InterPro"/>
</dbReference>
<evidence type="ECO:0000256" key="9">
    <source>
        <dbReference type="ARBA" id="ARBA00022837"/>
    </source>
</evidence>
<evidence type="ECO:0008006" key="18">
    <source>
        <dbReference type="Google" id="ProtNLM"/>
    </source>
</evidence>
<feature type="repeat" description="Solcar" evidence="12">
    <location>
        <begin position="716"/>
        <end position="801"/>
    </location>
</feature>
<keyword evidence="8" id="KW-0611">Plant defense</keyword>
<keyword evidence="17" id="KW-1185">Reference proteome</keyword>
<dbReference type="InterPro" id="IPR036465">
    <property type="entry name" value="vWFA_dom_sf"/>
</dbReference>